<keyword evidence="1 5" id="KW-0378">Hydrolase</keyword>
<dbReference type="InterPro" id="IPR029058">
    <property type="entry name" value="AB_hydrolase_fold"/>
</dbReference>
<sequence>MQHTLTDTLPDQGCGVAHYCWNSVLGEVSASLWYPAFIGTGKAVHYLRVLQAQAEEGAIPSSECWPLVIMSHGAGGSRFDQYYLAECLAARGFAVLTVDHRDIQDGQQRWRNLLTRPLRLTLAQQALRHEVLAENIDFSRPLLIGHSAGAYDVLVKCGCTPRFELEEEFSSVLTELAAFDSAVCRLASPLGVVLMAPALSNLFPSESLSSLEIPALIISADQDGVRMLGTPADYAARLPTVIHHTLSGAGHYAFVHENPPILQALNPVVSSGDVRPRKQLHEEIINHLMAFCDRLCHGELTLTQGATQYV</sequence>
<keyword evidence="7" id="KW-1185">Reference proteome</keyword>
<dbReference type="AlphaFoldDB" id="A0A1I3S7S4"/>
<reference evidence="4 7" key="3">
    <citation type="journal article" date="2017" name="Nat. Microbiol.">
        <title>Natural product diversity associated with the nematode symbionts Photorhabdus and Xenorhabdus.</title>
        <authorList>
            <person name="Tobias N.J."/>
            <person name="Wolff H."/>
            <person name="Djahanschiri B."/>
            <person name="Grundmann F."/>
            <person name="Kronenwerth M."/>
            <person name="Shi Y.M."/>
            <person name="Simonyi S."/>
            <person name="Grun P."/>
            <person name="Shapiro-Ilan D."/>
            <person name="Pidot S.J."/>
            <person name="Stinear T.P."/>
            <person name="Ebersberger I."/>
            <person name="Bode H.B."/>
        </authorList>
    </citation>
    <scope>NUCLEOTIDE SEQUENCE [LARGE SCALE GENOMIC DNA]</scope>
    <source>
        <strain evidence="4 7">DSM 17908</strain>
    </source>
</reference>
<evidence type="ECO:0000313" key="7">
    <source>
        <dbReference type="Proteomes" id="UP000224607"/>
    </source>
</evidence>
<dbReference type="OrthoDB" id="192696at2"/>
<dbReference type="InterPro" id="IPR016986">
    <property type="entry name" value="UCP031982_abhydr"/>
</dbReference>
<dbReference type="STRING" id="351675.SAMN05421680_11112"/>
<evidence type="ECO:0000256" key="2">
    <source>
        <dbReference type="ARBA" id="ARBA00022963"/>
    </source>
</evidence>
<accession>A0A1I3S7S4</accession>
<reference evidence="5" key="1">
    <citation type="submission" date="2016-10" db="EMBL/GenBank/DDBJ databases">
        <authorList>
            <person name="de Groot N.N."/>
        </authorList>
    </citation>
    <scope>NUCLEOTIDE SEQUENCE [LARGE SCALE GENOMIC DNA]</scope>
    <source>
        <strain evidence="5">DSM 17908</strain>
    </source>
</reference>
<keyword evidence="2" id="KW-0442">Lipid degradation</keyword>
<protein>
    <submittedName>
        <fullName evidence="4">Alpha/beta hydrolase</fullName>
    </submittedName>
    <submittedName>
        <fullName evidence="5">Platelet-activating factor acetylhydrolase, isoform II</fullName>
    </submittedName>
</protein>
<dbReference type="Proteomes" id="UP000224607">
    <property type="component" value="Unassembled WGS sequence"/>
</dbReference>
<dbReference type="Gene3D" id="3.40.50.1820">
    <property type="entry name" value="alpha/beta hydrolase"/>
    <property type="match status" value="1"/>
</dbReference>
<dbReference type="RefSeq" id="WP_092511189.1">
    <property type="nucleotide sequence ID" value="NZ_CAWNQB010000004.1"/>
</dbReference>
<dbReference type="PIRSF" id="PIRSF031982">
    <property type="entry name" value="UCP031982_abhydr"/>
    <property type="match status" value="1"/>
</dbReference>
<dbReference type="Proteomes" id="UP000198919">
    <property type="component" value="Unassembled WGS sequence"/>
</dbReference>
<reference evidence="6" key="2">
    <citation type="submission" date="2016-10" db="EMBL/GenBank/DDBJ databases">
        <authorList>
            <person name="Varghese N."/>
            <person name="Submissions S."/>
        </authorList>
    </citation>
    <scope>NUCLEOTIDE SEQUENCE [LARGE SCALE GENOMIC DNA]</scope>
    <source>
        <strain evidence="6">DSM 17908</strain>
    </source>
</reference>
<evidence type="ECO:0000313" key="5">
    <source>
        <dbReference type="EMBL" id="SFJ54854.1"/>
    </source>
</evidence>
<proteinExistence type="predicted"/>
<dbReference type="Pfam" id="PF03403">
    <property type="entry name" value="PAF-AH_p_II"/>
    <property type="match status" value="1"/>
</dbReference>
<gene>
    <name evidence="5" type="ORF">SAMN05421680_11112</name>
    <name evidence="4" type="ORF">Xmau_02991</name>
</gene>
<dbReference type="GO" id="GO:0016042">
    <property type="term" value="P:lipid catabolic process"/>
    <property type="evidence" value="ECO:0007669"/>
    <property type="project" value="UniProtKB-KW"/>
</dbReference>
<dbReference type="SUPFAM" id="SSF53474">
    <property type="entry name" value="alpha/beta-Hydrolases"/>
    <property type="match status" value="1"/>
</dbReference>
<dbReference type="PANTHER" id="PTHR10272:SF0">
    <property type="entry name" value="PLATELET-ACTIVATING FACTOR ACETYLHYDROLASE"/>
    <property type="match status" value="1"/>
</dbReference>
<dbReference type="GO" id="GO:0003847">
    <property type="term" value="F:1-alkyl-2-acetylglycerophosphocholine esterase activity"/>
    <property type="evidence" value="ECO:0007669"/>
    <property type="project" value="TreeGrafter"/>
</dbReference>
<evidence type="ECO:0000256" key="3">
    <source>
        <dbReference type="ARBA" id="ARBA00023098"/>
    </source>
</evidence>
<dbReference type="EMBL" id="NITY01000012">
    <property type="protein sequence ID" value="PHM39087.1"/>
    <property type="molecule type" value="Genomic_DNA"/>
</dbReference>
<dbReference type="EMBL" id="FORG01000011">
    <property type="protein sequence ID" value="SFJ54854.1"/>
    <property type="molecule type" value="Genomic_DNA"/>
</dbReference>
<name>A0A1I3S7S4_9GAMM</name>
<keyword evidence="3" id="KW-0443">Lipid metabolism</keyword>
<organism evidence="5 6">
    <name type="scientific">Xenorhabdus mauleonii</name>
    <dbReference type="NCBI Taxonomy" id="351675"/>
    <lineage>
        <taxon>Bacteria</taxon>
        <taxon>Pseudomonadati</taxon>
        <taxon>Pseudomonadota</taxon>
        <taxon>Gammaproteobacteria</taxon>
        <taxon>Enterobacterales</taxon>
        <taxon>Morganellaceae</taxon>
        <taxon>Xenorhabdus</taxon>
    </lineage>
</organism>
<dbReference type="PANTHER" id="PTHR10272">
    <property type="entry name" value="PLATELET-ACTIVATING FACTOR ACETYLHYDROLASE"/>
    <property type="match status" value="1"/>
</dbReference>
<evidence type="ECO:0000256" key="1">
    <source>
        <dbReference type="ARBA" id="ARBA00022801"/>
    </source>
</evidence>
<evidence type="ECO:0000313" key="4">
    <source>
        <dbReference type="EMBL" id="PHM39087.1"/>
    </source>
</evidence>
<evidence type="ECO:0000313" key="6">
    <source>
        <dbReference type="Proteomes" id="UP000198919"/>
    </source>
</evidence>